<accession>A0ACC0ZGE3</accession>
<evidence type="ECO:0000313" key="2">
    <source>
        <dbReference type="Proteomes" id="UP001163603"/>
    </source>
</evidence>
<sequence length="47" mass="5611">MPLFLPSQLLQLKLKLKLKLVPINGKLKRFRNSKNIHKWSLLESKRN</sequence>
<reference evidence="2" key="1">
    <citation type="journal article" date="2023" name="G3 (Bethesda)">
        <title>Genome assembly and association tests identify interacting loci associated with vigor, precocity, and sex in interspecific pistachio rootstocks.</title>
        <authorList>
            <person name="Palmer W."/>
            <person name="Jacygrad E."/>
            <person name="Sagayaradj S."/>
            <person name="Cavanaugh K."/>
            <person name="Han R."/>
            <person name="Bertier L."/>
            <person name="Beede B."/>
            <person name="Kafkas S."/>
            <person name="Golino D."/>
            <person name="Preece J."/>
            <person name="Michelmore R."/>
        </authorList>
    </citation>
    <scope>NUCLEOTIDE SEQUENCE [LARGE SCALE GENOMIC DNA]</scope>
</reference>
<dbReference type="EMBL" id="CM047737">
    <property type="protein sequence ID" value="KAJ0049167.1"/>
    <property type="molecule type" value="Genomic_DNA"/>
</dbReference>
<comment type="caution">
    <text evidence="1">The sequence shown here is derived from an EMBL/GenBank/DDBJ whole genome shotgun (WGS) entry which is preliminary data.</text>
</comment>
<protein>
    <submittedName>
        <fullName evidence="1">Uncharacterized protein</fullName>
    </submittedName>
</protein>
<name>A0ACC0ZGE3_9ROSI</name>
<keyword evidence="2" id="KW-1185">Reference proteome</keyword>
<dbReference type="Proteomes" id="UP001163603">
    <property type="component" value="Chromosome 2"/>
</dbReference>
<evidence type="ECO:0000313" key="1">
    <source>
        <dbReference type="EMBL" id="KAJ0049167.1"/>
    </source>
</evidence>
<organism evidence="1 2">
    <name type="scientific">Pistacia integerrima</name>
    <dbReference type="NCBI Taxonomy" id="434235"/>
    <lineage>
        <taxon>Eukaryota</taxon>
        <taxon>Viridiplantae</taxon>
        <taxon>Streptophyta</taxon>
        <taxon>Embryophyta</taxon>
        <taxon>Tracheophyta</taxon>
        <taxon>Spermatophyta</taxon>
        <taxon>Magnoliopsida</taxon>
        <taxon>eudicotyledons</taxon>
        <taxon>Gunneridae</taxon>
        <taxon>Pentapetalae</taxon>
        <taxon>rosids</taxon>
        <taxon>malvids</taxon>
        <taxon>Sapindales</taxon>
        <taxon>Anacardiaceae</taxon>
        <taxon>Pistacia</taxon>
    </lineage>
</organism>
<proteinExistence type="predicted"/>
<gene>
    <name evidence="1" type="ORF">Pint_14774</name>
</gene>